<evidence type="ECO:0000256" key="7">
    <source>
        <dbReference type="ARBA" id="ARBA00022729"/>
    </source>
</evidence>
<evidence type="ECO:0000256" key="5">
    <source>
        <dbReference type="ARBA" id="ARBA00022496"/>
    </source>
</evidence>
<dbReference type="CDD" id="cd01347">
    <property type="entry name" value="ligand_gated_channel"/>
    <property type="match status" value="1"/>
</dbReference>
<comment type="similarity">
    <text evidence="2 14 15">Belongs to the TonB-dependent receptor family.</text>
</comment>
<dbReference type="InterPro" id="IPR037066">
    <property type="entry name" value="Plug_dom_sf"/>
</dbReference>
<feature type="domain" description="TonB-dependent receptor plug" evidence="18">
    <location>
        <begin position="71"/>
        <end position="171"/>
    </location>
</feature>
<evidence type="ECO:0000256" key="16">
    <source>
        <dbReference type="SAM" id="SignalP"/>
    </source>
</evidence>
<dbReference type="AlphaFoldDB" id="A0A1H1PNU0"/>
<evidence type="ECO:0000256" key="14">
    <source>
        <dbReference type="PROSITE-ProRule" id="PRU01360"/>
    </source>
</evidence>
<keyword evidence="8" id="KW-0408">Iron</keyword>
<dbReference type="Gene3D" id="2.170.130.10">
    <property type="entry name" value="TonB-dependent receptor, plug domain"/>
    <property type="match status" value="1"/>
</dbReference>
<name>A0A1H1PNU0_9GAMM</name>
<organism evidence="19 20">
    <name type="scientific">Halopseudomonas litoralis</name>
    <dbReference type="NCBI Taxonomy" id="797277"/>
    <lineage>
        <taxon>Bacteria</taxon>
        <taxon>Pseudomonadati</taxon>
        <taxon>Pseudomonadota</taxon>
        <taxon>Gammaproteobacteria</taxon>
        <taxon>Pseudomonadales</taxon>
        <taxon>Pseudomonadaceae</taxon>
        <taxon>Halopseudomonas</taxon>
    </lineage>
</organism>
<evidence type="ECO:0000256" key="4">
    <source>
        <dbReference type="ARBA" id="ARBA00022452"/>
    </source>
</evidence>
<dbReference type="InterPro" id="IPR000531">
    <property type="entry name" value="Beta-barrel_TonB"/>
</dbReference>
<dbReference type="STRING" id="797277.SAMN05216198_1243"/>
<dbReference type="OrthoDB" id="9790771at2"/>
<evidence type="ECO:0000256" key="8">
    <source>
        <dbReference type="ARBA" id="ARBA00023004"/>
    </source>
</evidence>
<dbReference type="RefSeq" id="WP_090272528.1">
    <property type="nucleotide sequence ID" value="NZ_LT629748.1"/>
</dbReference>
<dbReference type="SUPFAM" id="SSF56935">
    <property type="entry name" value="Porins"/>
    <property type="match status" value="1"/>
</dbReference>
<dbReference type="EMBL" id="LT629748">
    <property type="protein sequence ID" value="SDS12961.1"/>
    <property type="molecule type" value="Genomic_DNA"/>
</dbReference>
<gene>
    <name evidence="19" type="ORF">SAMN05216198_1243</name>
</gene>
<evidence type="ECO:0000256" key="9">
    <source>
        <dbReference type="ARBA" id="ARBA00023065"/>
    </source>
</evidence>
<dbReference type="Pfam" id="PF07715">
    <property type="entry name" value="Plug"/>
    <property type="match status" value="1"/>
</dbReference>
<keyword evidence="11 14" id="KW-0472">Membrane</keyword>
<dbReference type="GO" id="GO:0015344">
    <property type="term" value="F:siderophore uptake transmembrane transporter activity"/>
    <property type="evidence" value="ECO:0007669"/>
    <property type="project" value="TreeGrafter"/>
</dbReference>
<feature type="domain" description="TonB-dependent receptor-like beta-barrel" evidence="17">
    <location>
        <begin position="277"/>
        <end position="732"/>
    </location>
</feature>
<keyword evidence="4 14" id="KW-1134">Transmembrane beta strand</keyword>
<dbReference type="InterPro" id="IPR036942">
    <property type="entry name" value="Beta-barrel_TonB_sf"/>
</dbReference>
<sequence>MQKSSSPFIHSKKHRLQQPVATAFSSLLLLSGTAVAQDAANVVELDAMQIEGKAASYRADTVSSPKFTQPLLDTPQTIQVITNQLFTEQGATTLTEALRNSAGVGTFYAGENGNTTTGDSIYMRGFDTSGSIFVDGVRDIGSISRDLFNIEQVEVEKGPAGTDSGRSSPSGSINLSTKQANLRDSNLTSMTVGTDGQKRITADLNQTLNELSGSAVRLNLLGQDSDVAGRDHVNNSRNGIAASFGFGLNTDTRAYLNLMYVKQDNIPDGYVPAVGIDHWSPQAGLENLVGNPVDSENFYGTKQDHDDVTAKMATFRFEHDFSEQVRLTNVVRWGETKQDYLLTAFMSTGTNITYTDVNDLSTYMLSRSLPTFKDIENTILTNQLNLRVDFNTGNVEHNLLTGVELTKEEQTSYGVAGTGSRPDANLFNPNWSDTGDLTYSRSGADSEGETNTYSVYVFDTLKFGEQFLVSGGVRADHYNTEYSSDAVCGGTGRRAVPCGALPTGSVVNTIDADDSDTLINWKLGAVYKPVPQTSLYVNYALSQQPPGGLNFQLSNSASSSSNPNMDPQEANTYELGVKWDAIPNALTLNAAVFRTDVLNEISEDDLGNPTQDGEKRVQGIELSMVGAITRDWSVSAGYTYLDTEVTEGDAITASGSNNLTYTPDHAFTSWTTYRFPSGLTVGGGARYTAGLTRGRDGAQGTPDHTDSYTVFDAVVSYPVLDSVTLRLNAYNLADEEYVASINKSGYRYTPGAPRTFLFSADMSF</sequence>
<keyword evidence="3 14" id="KW-0813">Transport</keyword>
<reference evidence="20" key="1">
    <citation type="submission" date="2016-10" db="EMBL/GenBank/DDBJ databases">
        <authorList>
            <person name="Varghese N."/>
            <person name="Submissions S."/>
        </authorList>
    </citation>
    <scope>NUCLEOTIDE SEQUENCE [LARGE SCALE GENOMIC DNA]</scope>
    <source>
        <strain evidence="20">2SM5</strain>
    </source>
</reference>
<dbReference type="Proteomes" id="UP000243426">
    <property type="component" value="Chromosome I"/>
</dbReference>
<feature type="chain" id="PRO_5009256816" evidence="16">
    <location>
        <begin position="37"/>
        <end position="764"/>
    </location>
</feature>
<keyword evidence="12 19" id="KW-0675">Receptor</keyword>
<keyword evidence="6 14" id="KW-0812">Transmembrane</keyword>
<keyword evidence="7 16" id="KW-0732">Signal</keyword>
<dbReference type="FunFam" id="2.170.130.10:FF:000001">
    <property type="entry name" value="Catecholate siderophore TonB-dependent receptor"/>
    <property type="match status" value="1"/>
</dbReference>
<dbReference type="InterPro" id="IPR039426">
    <property type="entry name" value="TonB-dep_rcpt-like"/>
</dbReference>
<comment type="subcellular location">
    <subcellularLocation>
        <location evidence="1 14">Cell outer membrane</location>
        <topology evidence="1 14">Multi-pass membrane protein</topology>
    </subcellularLocation>
</comment>
<dbReference type="Gene3D" id="2.40.170.20">
    <property type="entry name" value="TonB-dependent receptor, beta-barrel domain"/>
    <property type="match status" value="1"/>
</dbReference>
<protein>
    <submittedName>
        <fullName evidence="19">Catecholate siderophore receptor</fullName>
    </submittedName>
</protein>
<dbReference type="PANTHER" id="PTHR32552">
    <property type="entry name" value="FERRICHROME IRON RECEPTOR-RELATED"/>
    <property type="match status" value="1"/>
</dbReference>
<evidence type="ECO:0000256" key="6">
    <source>
        <dbReference type="ARBA" id="ARBA00022692"/>
    </source>
</evidence>
<dbReference type="Pfam" id="PF00593">
    <property type="entry name" value="TonB_dep_Rec_b-barrel"/>
    <property type="match status" value="1"/>
</dbReference>
<dbReference type="GO" id="GO:0038023">
    <property type="term" value="F:signaling receptor activity"/>
    <property type="evidence" value="ECO:0007669"/>
    <property type="project" value="InterPro"/>
</dbReference>
<keyword evidence="20" id="KW-1185">Reference proteome</keyword>
<dbReference type="PROSITE" id="PS52016">
    <property type="entry name" value="TONB_DEPENDENT_REC_3"/>
    <property type="match status" value="1"/>
</dbReference>
<keyword evidence="5" id="KW-0410">Iron transport</keyword>
<evidence type="ECO:0000256" key="10">
    <source>
        <dbReference type="ARBA" id="ARBA00023077"/>
    </source>
</evidence>
<evidence type="ECO:0000259" key="18">
    <source>
        <dbReference type="Pfam" id="PF07715"/>
    </source>
</evidence>
<dbReference type="PANTHER" id="PTHR32552:SF89">
    <property type="entry name" value="CATECHOLATE SIDEROPHORE RECEPTOR FIU"/>
    <property type="match status" value="1"/>
</dbReference>
<dbReference type="NCBIfam" id="NF007349">
    <property type="entry name" value="PRK09840.1"/>
    <property type="match status" value="1"/>
</dbReference>
<evidence type="ECO:0000313" key="20">
    <source>
        <dbReference type="Proteomes" id="UP000243426"/>
    </source>
</evidence>
<proteinExistence type="inferred from homology"/>
<keyword evidence="13 14" id="KW-0998">Cell outer membrane</keyword>
<keyword evidence="9" id="KW-0406">Ion transport</keyword>
<dbReference type="GO" id="GO:0009279">
    <property type="term" value="C:cell outer membrane"/>
    <property type="evidence" value="ECO:0007669"/>
    <property type="project" value="UniProtKB-SubCell"/>
</dbReference>
<evidence type="ECO:0000256" key="2">
    <source>
        <dbReference type="ARBA" id="ARBA00009810"/>
    </source>
</evidence>
<dbReference type="GO" id="GO:0015891">
    <property type="term" value="P:siderophore transport"/>
    <property type="evidence" value="ECO:0007669"/>
    <property type="project" value="InterPro"/>
</dbReference>
<evidence type="ECO:0000256" key="12">
    <source>
        <dbReference type="ARBA" id="ARBA00023170"/>
    </source>
</evidence>
<feature type="signal peptide" evidence="16">
    <location>
        <begin position="1"/>
        <end position="36"/>
    </location>
</feature>
<dbReference type="NCBIfam" id="TIGR01783">
    <property type="entry name" value="TonB-siderophor"/>
    <property type="match status" value="1"/>
</dbReference>
<dbReference type="InterPro" id="IPR010105">
    <property type="entry name" value="TonB_sidphr_rcpt"/>
</dbReference>
<accession>A0A1H1PNU0</accession>
<evidence type="ECO:0000256" key="1">
    <source>
        <dbReference type="ARBA" id="ARBA00004571"/>
    </source>
</evidence>
<evidence type="ECO:0000256" key="3">
    <source>
        <dbReference type="ARBA" id="ARBA00022448"/>
    </source>
</evidence>
<evidence type="ECO:0000256" key="13">
    <source>
        <dbReference type="ARBA" id="ARBA00023237"/>
    </source>
</evidence>
<evidence type="ECO:0000313" key="19">
    <source>
        <dbReference type="EMBL" id="SDS12961.1"/>
    </source>
</evidence>
<keyword evidence="10 15" id="KW-0798">TonB box</keyword>
<evidence type="ECO:0000256" key="11">
    <source>
        <dbReference type="ARBA" id="ARBA00023136"/>
    </source>
</evidence>
<evidence type="ECO:0000256" key="15">
    <source>
        <dbReference type="RuleBase" id="RU003357"/>
    </source>
</evidence>
<evidence type="ECO:0000259" key="17">
    <source>
        <dbReference type="Pfam" id="PF00593"/>
    </source>
</evidence>
<dbReference type="InterPro" id="IPR012910">
    <property type="entry name" value="Plug_dom"/>
</dbReference>